<sequence length="131" mass="14869">MFVCLLPQTPSFHSQINGIECTRISPKEVEQEKHVKGLNSTKKCKFVFILPSNSISFLSDLTGGGMVHKFSQREVEREKRKRRIVPKNVNSSASALELHLVSLSDLTVIGIVLTSFSQREVEREKTRKELE</sequence>
<gene>
    <name evidence="1" type="ORF">AVEN_135109_1</name>
</gene>
<proteinExistence type="predicted"/>
<comment type="caution">
    <text evidence="1">The sequence shown here is derived from an EMBL/GenBank/DDBJ whole genome shotgun (WGS) entry which is preliminary data.</text>
</comment>
<protein>
    <submittedName>
        <fullName evidence="1">Uncharacterized protein</fullName>
    </submittedName>
</protein>
<evidence type="ECO:0000313" key="2">
    <source>
        <dbReference type="Proteomes" id="UP000499080"/>
    </source>
</evidence>
<organism evidence="1 2">
    <name type="scientific">Araneus ventricosus</name>
    <name type="common">Orbweaver spider</name>
    <name type="synonym">Epeira ventricosa</name>
    <dbReference type="NCBI Taxonomy" id="182803"/>
    <lineage>
        <taxon>Eukaryota</taxon>
        <taxon>Metazoa</taxon>
        <taxon>Ecdysozoa</taxon>
        <taxon>Arthropoda</taxon>
        <taxon>Chelicerata</taxon>
        <taxon>Arachnida</taxon>
        <taxon>Araneae</taxon>
        <taxon>Araneomorphae</taxon>
        <taxon>Entelegynae</taxon>
        <taxon>Araneoidea</taxon>
        <taxon>Araneidae</taxon>
        <taxon>Araneus</taxon>
    </lineage>
</organism>
<dbReference type="AlphaFoldDB" id="A0A4Y2JNM6"/>
<name>A0A4Y2JNM6_ARAVE</name>
<dbReference type="EMBL" id="BGPR01003672">
    <property type="protein sequence ID" value="GBM91088.1"/>
    <property type="molecule type" value="Genomic_DNA"/>
</dbReference>
<keyword evidence="2" id="KW-1185">Reference proteome</keyword>
<reference evidence="1 2" key="1">
    <citation type="journal article" date="2019" name="Sci. Rep.">
        <title>Orb-weaving spider Araneus ventricosus genome elucidates the spidroin gene catalogue.</title>
        <authorList>
            <person name="Kono N."/>
            <person name="Nakamura H."/>
            <person name="Ohtoshi R."/>
            <person name="Moran D.A.P."/>
            <person name="Shinohara A."/>
            <person name="Yoshida Y."/>
            <person name="Fujiwara M."/>
            <person name="Mori M."/>
            <person name="Tomita M."/>
            <person name="Arakawa K."/>
        </authorList>
    </citation>
    <scope>NUCLEOTIDE SEQUENCE [LARGE SCALE GENOMIC DNA]</scope>
</reference>
<dbReference type="Proteomes" id="UP000499080">
    <property type="component" value="Unassembled WGS sequence"/>
</dbReference>
<evidence type="ECO:0000313" key="1">
    <source>
        <dbReference type="EMBL" id="GBM91088.1"/>
    </source>
</evidence>
<accession>A0A4Y2JNM6</accession>